<comment type="caution">
    <text evidence="2">The sequence shown here is derived from an EMBL/GenBank/DDBJ whole genome shotgun (WGS) entry which is preliminary data.</text>
</comment>
<dbReference type="EMBL" id="MUPN01000547">
    <property type="protein sequence ID" value="OOQ37964.1"/>
    <property type="molecule type" value="Genomic_DNA"/>
</dbReference>
<evidence type="ECO:0000313" key="3">
    <source>
        <dbReference type="Proteomes" id="UP000319650"/>
    </source>
</evidence>
<reference evidence="2 3" key="1">
    <citation type="journal article" date="2017" name="Front. Cell. Infect. Microbiol.">
        <title>Whole Genome Sequence and Phylogenetic Analysis Show Helicobacter pylori Strains from Latin America Have Followed a Unique Evolution Pathway.</title>
        <authorList>
            <person name="Munoz-Ramirez Z.Y."/>
            <person name="Mendez-Tenorio A."/>
            <person name="Kato I."/>
            <person name="Bravo M.M."/>
            <person name="Rizzato C."/>
            <person name="Thorell K."/>
            <person name="Torres R.C."/>
            <person name="Aviles-Jimenez F."/>
            <person name="Camorlinga M."/>
            <person name="Canzian F."/>
            <person name="Torres J."/>
        </authorList>
    </citation>
    <scope>NUCLEOTIDE SEQUENCE [LARGE SCALE GENOMIC DNA]</scope>
    <source>
        <strain evidence="2 3">CM22351</strain>
    </source>
</reference>
<organism evidence="2 3">
    <name type="scientific">Helicobacter pylori</name>
    <name type="common">Campylobacter pylori</name>
    <dbReference type="NCBI Taxonomy" id="210"/>
    <lineage>
        <taxon>Bacteria</taxon>
        <taxon>Pseudomonadati</taxon>
        <taxon>Campylobacterota</taxon>
        <taxon>Epsilonproteobacteria</taxon>
        <taxon>Campylobacterales</taxon>
        <taxon>Helicobacteraceae</taxon>
        <taxon>Helicobacter</taxon>
    </lineage>
</organism>
<dbReference type="RefSeq" id="WP_078264997.1">
    <property type="nucleotide sequence ID" value="NZ_JAFCIF010000014.1"/>
</dbReference>
<proteinExistence type="predicted"/>
<accession>A0A4Y4XGV0</accession>
<gene>
    <name evidence="2" type="ORF">B0X64_10075</name>
    <name evidence="1" type="ORF">B0X64_10435</name>
</gene>
<sequence length="65" mass="7715">MLGGWALLLLKSFSCEGHANFLELKFLECLYFLDIYSIIPNSKDPLKVCILRRLKQLEFWVVFYQ</sequence>
<protein>
    <submittedName>
        <fullName evidence="2">Uncharacterized protein</fullName>
    </submittedName>
</protein>
<name>A0A4Y4XGV0_HELPX</name>
<evidence type="ECO:0000313" key="1">
    <source>
        <dbReference type="EMBL" id="OOQ37935.1"/>
    </source>
</evidence>
<dbReference type="AlphaFoldDB" id="A0A4Y4XGV0"/>
<dbReference type="EMBL" id="MUPN01000548">
    <property type="protein sequence ID" value="OOQ37935.1"/>
    <property type="molecule type" value="Genomic_DNA"/>
</dbReference>
<evidence type="ECO:0000313" key="2">
    <source>
        <dbReference type="EMBL" id="OOQ37964.1"/>
    </source>
</evidence>
<dbReference type="Proteomes" id="UP000319650">
    <property type="component" value="Unassembled WGS sequence"/>
</dbReference>